<keyword evidence="3" id="KW-1133">Transmembrane helix</keyword>
<dbReference type="RefSeq" id="WP_072897302.1">
    <property type="nucleotide sequence ID" value="NZ_FQWZ01000004.1"/>
</dbReference>
<keyword evidence="3" id="KW-0812">Transmembrane</keyword>
<protein>
    <submittedName>
        <fullName evidence="4">Polymer biosynthesis protein, WecB/TagA/CpsF family</fullName>
    </submittedName>
</protein>
<dbReference type="InterPro" id="IPR004629">
    <property type="entry name" value="WecG_TagA_CpsF"/>
</dbReference>
<evidence type="ECO:0000313" key="5">
    <source>
        <dbReference type="Proteomes" id="UP000199758"/>
    </source>
</evidence>
<dbReference type="OrthoDB" id="9808602at2"/>
<dbReference type="PANTHER" id="PTHR34136:SF1">
    <property type="entry name" value="UDP-N-ACETYL-D-MANNOSAMINURONIC ACID TRANSFERASE"/>
    <property type="match status" value="1"/>
</dbReference>
<dbReference type="Gene3D" id="3.40.50.720">
    <property type="entry name" value="NAD(P)-binding Rossmann-like Domain"/>
    <property type="match status" value="1"/>
</dbReference>
<keyword evidence="1" id="KW-0328">Glycosyltransferase</keyword>
<dbReference type="AlphaFoldDB" id="A0A1M5PB95"/>
<keyword evidence="5" id="KW-1185">Reference proteome</keyword>
<dbReference type="SUPFAM" id="SSF51735">
    <property type="entry name" value="NAD(P)-binding Rossmann-fold domains"/>
    <property type="match status" value="1"/>
</dbReference>
<dbReference type="PANTHER" id="PTHR34136">
    <property type="match status" value="1"/>
</dbReference>
<dbReference type="Pfam" id="PF03808">
    <property type="entry name" value="Glyco_tran_WecG"/>
    <property type="match status" value="1"/>
</dbReference>
<organism evidence="4 5">
    <name type="scientific">Hydrocarboniphaga daqingensis</name>
    <dbReference type="NCBI Taxonomy" id="490188"/>
    <lineage>
        <taxon>Bacteria</taxon>
        <taxon>Pseudomonadati</taxon>
        <taxon>Pseudomonadota</taxon>
        <taxon>Gammaproteobacteria</taxon>
        <taxon>Nevskiales</taxon>
        <taxon>Nevskiaceae</taxon>
        <taxon>Hydrocarboniphaga</taxon>
    </lineage>
</organism>
<gene>
    <name evidence="4" type="ORF">SAMN04488068_2137</name>
</gene>
<dbReference type="Pfam" id="PF13727">
    <property type="entry name" value="CoA_binding_3"/>
    <property type="match status" value="1"/>
</dbReference>
<evidence type="ECO:0000256" key="1">
    <source>
        <dbReference type="ARBA" id="ARBA00022676"/>
    </source>
</evidence>
<dbReference type="Proteomes" id="UP000199758">
    <property type="component" value="Unassembled WGS sequence"/>
</dbReference>
<accession>A0A1M5PB95</accession>
<feature type="transmembrane region" description="Helical" evidence="3">
    <location>
        <begin position="104"/>
        <end position="121"/>
    </location>
</feature>
<sequence length="586" mass="65007">MKNPQASVAIPHRVLPVRRLSRDTIDVTGDLLPAFDFVAVLLSAGLASWIYLHWITDDPALISIWHNGARAALAAAVLAPLLMCDRRYVALARNGRRIAAMNCYAFRFLVWVASVALLTRLSASMSTLPTGWLYLWLLLSLLSTGLLRLLMMWQLWRLERSGVLIETVAIVGAGPVADRLVRHLQTSTGNPICVVGIYDDRRARHQQFERGVDGTVAELIDLGTRHRLDWILITLPDAAEARVQQLVYRLKALSTPVGWCPAVFGAIGADRLDPSSATLLRLSAAPETARSLRQHAAAAADAVLPIWIPRLLAATFRAGRDARGGRAGRASPLPPPDCVLDDHDLASFTAVARDYGQRRYGYVVTPNADHLIRWYRQASFRALYRDAAFVLLDSRFVSHLVALTARRRLPVCTGSDLTAAVLSLVDADDSLVLVGGSAAQADALRQRYGLRRLAHHQPPMGFIHDPAAVEACLAFVEAHSPFRYCLLAVGSPQQEQIAQRLGHRAGVRGLALCIGASINFLTGQERRAPRWMQRLGLEWCYRLWRAPRRMAARYLVRGPQIFAVLWRCRLVLRRSTSVESTPERTR</sequence>
<feature type="transmembrane region" description="Helical" evidence="3">
    <location>
        <begin position="64"/>
        <end position="83"/>
    </location>
</feature>
<dbReference type="EMBL" id="FQWZ01000004">
    <property type="protein sequence ID" value="SHG99046.1"/>
    <property type="molecule type" value="Genomic_DNA"/>
</dbReference>
<dbReference type="STRING" id="490188.SAMN04488068_2137"/>
<keyword evidence="3" id="KW-0472">Membrane</keyword>
<evidence type="ECO:0000313" key="4">
    <source>
        <dbReference type="EMBL" id="SHG99046.1"/>
    </source>
</evidence>
<proteinExistence type="predicted"/>
<name>A0A1M5PB95_9GAMM</name>
<evidence type="ECO:0000256" key="2">
    <source>
        <dbReference type="ARBA" id="ARBA00022679"/>
    </source>
</evidence>
<keyword evidence="2" id="KW-0808">Transferase</keyword>
<dbReference type="CDD" id="cd06533">
    <property type="entry name" value="Glyco_transf_WecG_TagA"/>
    <property type="match status" value="1"/>
</dbReference>
<reference evidence="4 5" key="1">
    <citation type="submission" date="2016-11" db="EMBL/GenBank/DDBJ databases">
        <authorList>
            <person name="Jaros S."/>
            <person name="Januszkiewicz K."/>
            <person name="Wedrychowicz H."/>
        </authorList>
    </citation>
    <scope>NUCLEOTIDE SEQUENCE [LARGE SCALE GENOMIC DNA]</scope>
    <source>
        <strain evidence="4 5">CGMCC 1.7049</strain>
    </source>
</reference>
<dbReference type="InterPro" id="IPR036291">
    <property type="entry name" value="NAD(P)-bd_dom_sf"/>
</dbReference>
<feature type="transmembrane region" description="Helical" evidence="3">
    <location>
        <begin position="133"/>
        <end position="151"/>
    </location>
</feature>
<evidence type="ECO:0000256" key="3">
    <source>
        <dbReference type="SAM" id="Phobius"/>
    </source>
</evidence>
<dbReference type="GO" id="GO:0016758">
    <property type="term" value="F:hexosyltransferase activity"/>
    <property type="evidence" value="ECO:0007669"/>
    <property type="project" value="TreeGrafter"/>
</dbReference>
<feature type="transmembrane region" description="Helical" evidence="3">
    <location>
        <begin position="31"/>
        <end position="52"/>
    </location>
</feature>